<organism evidence="2">
    <name type="scientific">Hyperionvirus sp</name>
    <dbReference type="NCBI Taxonomy" id="2487770"/>
    <lineage>
        <taxon>Viruses</taxon>
        <taxon>Varidnaviria</taxon>
        <taxon>Bamfordvirae</taxon>
        <taxon>Nucleocytoviricota</taxon>
        <taxon>Megaviricetes</taxon>
        <taxon>Imitervirales</taxon>
        <taxon>Mimiviridae</taxon>
        <taxon>Klosneuvirinae</taxon>
    </lineage>
</organism>
<evidence type="ECO:0000313" key="2">
    <source>
        <dbReference type="EMBL" id="AYV83857.1"/>
    </source>
</evidence>
<reference evidence="2" key="1">
    <citation type="submission" date="2018-10" db="EMBL/GenBank/DDBJ databases">
        <title>Hidden diversity of soil giant viruses.</title>
        <authorList>
            <person name="Schulz F."/>
            <person name="Alteio L."/>
            <person name="Goudeau D."/>
            <person name="Ryan E.M."/>
            <person name="Malmstrom R.R."/>
            <person name="Blanchard J."/>
            <person name="Woyke T."/>
        </authorList>
    </citation>
    <scope>NUCLEOTIDE SEQUENCE</scope>
    <source>
        <strain evidence="2">HYV1</strain>
    </source>
</reference>
<keyword evidence="1" id="KW-0812">Transmembrane</keyword>
<keyword evidence="1" id="KW-1133">Transmembrane helix</keyword>
<dbReference type="EMBL" id="MK072394">
    <property type="protein sequence ID" value="AYV83857.1"/>
    <property type="molecule type" value="Genomic_DNA"/>
</dbReference>
<sequence>MSLLLTIIFLIIYLKTELSGDNISKQSQIVAVYHFSYIIAACVTTAFCKNQLSKQPSRKRIRGSIDASLFFTLPSTTLGIMEILNCIIFLGNNIESCYESESPLTILMLANTHCLLLIYAIWIIDKIKNNCKTKKRNRERVPIFQPQNNYNEELNI</sequence>
<feature type="transmembrane region" description="Helical" evidence="1">
    <location>
        <begin position="69"/>
        <end position="91"/>
    </location>
</feature>
<accession>A0A3G5A9B2</accession>
<gene>
    <name evidence="2" type="ORF">Hyperionvirus12_54</name>
</gene>
<feature type="transmembrane region" description="Helical" evidence="1">
    <location>
        <begin position="29"/>
        <end position="48"/>
    </location>
</feature>
<keyword evidence="1" id="KW-0472">Membrane</keyword>
<evidence type="ECO:0000256" key="1">
    <source>
        <dbReference type="SAM" id="Phobius"/>
    </source>
</evidence>
<name>A0A3G5A9B2_9VIRU</name>
<feature type="transmembrane region" description="Helical" evidence="1">
    <location>
        <begin position="103"/>
        <end position="124"/>
    </location>
</feature>
<proteinExistence type="predicted"/>
<protein>
    <submittedName>
        <fullName evidence="2">Uncharacterized protein</fullName>
    </submittedName>
</protein>